<evidence type="ECO:0000256" key="1">
    <source>
        <dbReference type="SAM" id="MobiDB-lite"/>
    </source>
</evidence>
<dbReference type="EMBL" id="JAFCIX010000136">
    <property type="protein sequence ID" value="KAH6597690.1"/>
    <property type="molecule type" value="Genomic_DNA"/>
</dbReference>
<sequence>MVADTDTATAFIDQRKLQSIARQLKSRLQALESAIVTSPSLLAATQSYSTAINRHDSRVSSNSSSKNSSSNDIFTHADKSSSTISRSALFRLPSRHRHSQIQFKTTMRSRRNNTTTTTTDTNPKTLVSNGSQHSTLSLADPIRRHVAAFHDCFDEFMRRTWPLVLCSQDVWSGDNPIVTRRSADISTDKSDTRYADISTDKPDTGSAYLPHIVDSCDTSSVELNSSSSAQSVLSLGTLAALAVGRSLAANASLQPSHIYTPDLPLSVPDHYSQTVLFQLLFDQAIPSSPAVRDIIIPKMIIICEDHCALDQAFYLLKHLWLHGSGLDSTYPPKLTQEHVWAWRTACRLNKRRAWERVMAKRVVAISMSKVSNRRYRHRTTKHPYKRSENSQTIWMITQMDIASGLRVVSHLVSEFEIQDASTAFTIRPHNNIPIPNTTTNTSSLHSDTDSCDDEDDQSNSDGCIGSFTPEASPFAFDLLRLSATWLIHLVNTPKRAYKDTDVYTINRLICRYMCIVCAHMDSIISNLQTADGVDTYFAILVAGMHSGFLDTLSCNGVTFPDTDTTTNDTLVRAIQLVDAMLPNVDVSALLKNGLLEACAVVSCCVTTRRGGYIKTCRALAATSLNYLLRSGPDVASMDLTVEITPEAAALANRNNEAIHCLRNEIECTQDSSSGEVAKEIEKWRFEPLLDAYILSTPHAATEISRKESSFTVVHSHSSHGDSDSDTSCVEYFGGGTPIPRRCVLASPLARMSDVAKCHDPLTAPTTIERSMRAYIERRKSRQLTLEAAEDICSDTSESSLISEVDRPSPQRQTTISLVHNSDTPCRAKSLYHLKQPHLDIGLDTDSDTDPFDEVTKGNSREPIYIDTDTEDALVTHPLITNDEEYHLQSPCVRTRHRCKRPRREFSPPRHMDLCLDDMDDLVQ</sequence>
<feature type="region of interest" description="Disordered" evidence="1">
    <location>
        <begin position="428"/>
        <end position="459"/>
    </location>
</feature>
<feature type="compositionally biased region" description="Low complexity" evidence="1">
    <location>
        <begin position="430"/>
        <end position="441"/>
    </location>
</feature>
<proteinExistence type="predicted"/>
<dbReference type="Proteomes" id="UP001648503">
    <property type="component" value="Unassembled WGS sequence"/>
</dbReference>
<gene>
    <name evidence="2" type="ORF">BASA50_004295</name>
</gene>
<evidence type="ECO:0000313" key="3">
    <source>
        <dbReference type="Proteomes" id="UP001648503"/>
    </source>
</evidence>
<feature type="compositionally biased region" description="Low complexity" evidence="1">
    <location>
        <begin position="112"/>
        <end position="125"/>
    </location>
</feature>
<protein>
    <submittedName>
        <fullName evidence="2">Uncharacterized protein</fullName>
    </submittedName>
</protein>
<reference evidence="2 3" key="1">
    <citation type="submission" date="2021-02" db="EMBL/GenBank/DDBJ databases">
        <title>Variation within the Batrachochytrium salamandrivorans European outbreak.</title>
        <authorList>
            <person name="Kelly M."/>
            <person name="Pasmans F."/>
            <person name="Shea T.P."/>
            <person name="Munoz J.F."/>
            <person name="Carranza S."/>
            <person name="Cuomo C.A."/>
            <person name="Martel A."/>
        </authorList>
    </citation>
    <scope>NUCLEOTIDE SEQUENCE [LARGE SCALE GENOMIC DNA]</scope>
    <source>
        <strain evidence="2 3">AMFP18/2</strain>
    </source>
</reference>
<feature type="region of interest" description="Disordered" evidence="1">
    <location>
        <begin position="54"/>
        <end position="77"/>
    </location>
</feature>
<feature type="region of interest" description="Disordered" evidence="1">
    <location>
        <begin position="109"/>
        <end position="132"/>
    </location>
</feature>
<comment type="caution">
    <text evidence="2">The sequence shown here is derived from an EMBL/GenBank/DDBJ whole genome shotgun (WGS) entry which is preliminary data.</text>
</comment>
<organism evidence="2 3">
    <name type="scientific">Batrachochytrium salamandrivorans</name>
    <dbReference type="NCBI Taxonomy" id="1357716"/>
    <lineage>
        <taxon>Eukaryota</taxon>
        <taxon>Fungi</taxon>
        <taxon>Fungi incertae sedis</taxon>
        <taxon>Chytridiomycota</taxon>
        <taxon>Chytridiomycota incertae sedis</taxon>
        <taxon>Chytridiomycetes</taxon>
        <taxon>Rhizophydiales</taxon>
        <taxon>Rhizophydiales incertae sedis</taxon>
        <taxon>Batrachochytrium</taxon>
    </lineage>
</organism>
<accession>A0ABQ8FG01</accession>
<feature type="compositionally biased region" description="Acidic residues" evidence="1">
    <location>
        <begin position="449"/>
        <end position="458"/>
    </location>
</feature>
<feature type="compositionally biased region" description="Low complexity" evidence="1">
    <location>
        <begin position="60"/>
        <end position="71"/>
    </location>
</feature>
<evidence type="ECO:0000313" key="2">
    <source>
        <dbReference type="EMBL" id="KAH6597690.1"/>
    </source>
</evidence>
<name>A0ABQ8FG01_9FUNG</name>
<keyword evidence="3" id="KW-1185">Reference proteome</keyword>